<feature type="signal peptide" evidence="2">
    <location>
        <begin position="1"/>
        <end position="21"/>
    </location>
</feature>
<evidence type="ECO:0008006" key="5">
    <source>
        <dbReference type="Google" id="ProtNLM"/>
    </source>
</evidence>
<comment type="caution">
    <text evidence="3">The sequence shown here is derived from an EMBL/GenBank/DDBJ whole genome shotgun (WGS) entry which is preliminary data.</text>
</comment>
<proteinExistence type="predicted"/>
<feature type="region of interest" description="Disordered" evidence="1">
    <location>
        <begin position="128"/>
        <end position="152"/>
    </location>
</feature>
<dbReference type="Proteomes" id="UP000673447">
    <property type="component" value="Unassembled WGS sequence"/>
</dbReference>
<reference evidence="3" key="1">
    <citation type="journal article" date="2016" name="Int. J. Syst. Evol. Microbiol.">
        <title>Pseudoxanthomonas helianthi sp. nov., isolated from roots of Jerusalem artichoke (Helianthus tuberosus).</title>
        <authorList>
            <person name="Kittiwongwattana C."/>
            <person name="Thawai C."/>
        </authorList>
    </citation>
    <scope>NUCLEOTIDE SEQUENCE</scope>
    <source>
        <strain evidence="3">110414</strain>
    </source>
</reference>
<dbReference type="EMBL" id="JAGKTC010000002">
    <property type="protein sequence ID" value="MBP3984583.1"/>
    <property type="molecule type" value="Genomic_DNA"/>
</dbReference>
<evidence type="ECO:0000256" key="2">
    <source>
        <dbReference type="SAM" id="SignalP"/>
    </source>
</evidence>
<reference evidence="3" key="2">
    <citation type="submission" date="2021-03" db="EMBL/GenBank/DDBJ databases">
        <authorList>
            <person name="Cao W."/>
        </authorList>
    </citation>
    <scope>NUCLEOTIDE SEQUENCE</scope>
    <source>
        <strain evidence="3">110414</strain>
    </source>
</reference>
<keyword evidence="2" id="KW-0732">Signal</keyword>
<evidence type="ECO:0000313" key="4">
    <source>
        <dbReference type="Proteomes" id="UP000673447"/>
    </source>
</evidence>
<dbReference type="RefSeq" id="WP_210536453.1">
    <property type="nucleotide sequence ID" value="NZ_JAGKTC010000002.1"/>
</dbReference>
<sequence>MNQPLSLLFAGLLIAAPACMAQTPGDASAPASASELDLALPKSATYQYHKDPPGTWYGDTSRVPATKTEPQASAREERCNGEPHGTVAAGVGYSSRGGNSNWQAFNVNSCKTYYNDEGKAREVGVSISVGQYDGPDGYRGGRTMPPMRGPRR</sequence>
<evidence type="ECO:0000256" key="1">
    <source>
        <dbReference type="SAM" id="MobiDB-lite"/>
    </source>
</evidence>
<keyword evidence="4" id="KW-1185">Reference proteome</keyword>
<feature type="chain" id="PRO_5038026090" description="Secreted protein" evidence="2">
    <location>
        <begin position="22"/>
        <end position="152"/>
    </location>
</feature>
<feature type="region of interest" description="Disordered" evidence="1">
    <location>
        <begin position="49"/>
        <end position="93"/>
    </location>
</feature>
<protein>
    <recommendedName>
        <fullName evidence="5">Secreted protein</fullName>
    </recommendedName>
</protein>
<dbReference type="AlphaFoldDB" id="A0A940X585"/>
<evidence type="ECO:0000313" key="3">
    <source>
        <dbReference type="EMBL" id="MBP3984583.1"/>
    </source>
</evidence>
<accession>A0A940X585</accession>
<gene>
    <name evidence="3" type="ORF">J5837_09155</name>
</gene>
<name>A0A940X585_9GAMM</name>
<organism evidence="3 4">
    <name type="scientific">Pseudoxanthomonas helianthi</name>
    <dbReference type="NCBI Taxonomy" id="1453541"/>
    <lineage>
        <taxon>Bacteria</taxon>
        <taxon>Pseudomonadati</taxon>
        <taxon>Pseudomonadota</taxon>
        <taxon>Gammaproteobacteria</taxon>
        <taxon>Lysobacterales</taxon>
        <taxon>Lysobacteraceae</taxon>
        <taxon>Pseudoxanthomonas</taxon>
    </lineage>
</organism>